<dbReference type="Gene3D" id="3.90.25.10">
    <property type="entry name" value="UDP-galactose 4-epimerase, domain 1"/>
    <property type="match status" value="1"/>
</dbReference>
<name>A0A167H9C9_9BURK</name>
<dbReference type="Proteomes" id="UP000185680">
    <property type="component" value="Chromosome"/>
</dbReference>
<feature type="domain" description="RmlD-like substrate binding" evidence="7">
    <location>
        <begin position="1"/>
        <end position="297"/>
    </location>
</feature>
<evidence type="ECO:0000256" key="3">
    <source>
        <dbReference type="ARBA" id="ARBA00012929"/>
    </source>
</evidence>
<keyword evidence="10" id="KW-1185">Reference proteome</keyword>
<evidence type="ECO:0000259" key="7">
    <source>
        <dbReference type="Pfam" id="PF04321"/>
    </source>
</evidence>
<evidence type="ECO:0000313" key="9">
    <source>
        <dbReference type="EMBL" id="OAD40536.1"/>
    </source>
</evidence>
<evidence type="ECO:0000256" key="6">
    <source>
        <dbReference type="RuleBase" id="RU364082"/>
    </source>
</evidence>
<dbReference type="InterPro" id="IPR005913">
    <property type="entry name" value="dTDP_dehydrorham_reduct"/>
</dbReference>
<comment type="function">
    <text evidence="6">Catalyzes the reduction of dTDP-6-deoxy-L-lyxo-4-hexulose to yield dTDP-L-rhamnose.</text>
</comment>
<dbReference type="NCBIfam" id="NF007440">
    <property type="entry name" value="PRK09987.1"/>
    <property type="match status" value="1"/>
</dbReference>
<dbReference type="RefSeq" id="WP_066093307.1">
    <property type="nucleotide sequence ID" value="NZ_CP017476.1"/>
</dbReference>
<evidence type="ECO:0000256" key="5">
    <source>
        <dbReference type="ARBA" id="ARBA00048200"/>
    </source>
</evidence>
<organism evidence="8 11">
    <name type="scientific">Hydrogenophaga crassostreae</name>
    <dbReference type="NCBI Taxonomy" id="1763535"/>
    <lineage>
        <taxon>Bacteria</taxon>
        <taxon>Pseudomonadati</taxon>
        <taxon>Pseudomonadota</taxon>
        <taxon>Betaproteobacteria</taxon>
        <taxon>Burkholderiales</taxon>
        <taxon>Comamonadaceae</taxon>
        <taxon>Hydrogenophaga</taxon>
    </lineage>
</organism>
<comment type="similarity">
    <text evidence="2 6">Belongs to the dTDP-4-dehydrorhamnose reductase family.</text>
</comment>
<dbReference type="CDD" id="cd05254">
    <property type="entry name" value="dTDP_HR_like_SDR_e"/>
    <property type="match status" value="1"/>
</dbReference>
<dbReference type="NCBIfam" id="TIGR01214">
    <property type="entry name" value="rmlD"/>
    <property type="match status" value="1"/>
</dbReference>
<comment type="pathway">
    <text evidence="1 6">Carbohydrate biosynthesis; dTDP-L-rhamnose biosynthesis.</text>
</comment>
<evidence type="ECO:0000256" key="4">
    <source>
        <dbReference type="ARBA" id="ARBA00017099"/>
    </source>
</evidence>
<dbReference type="PANTHER" id="PTHR10491:SF4">
    <property type="entry name" value="METHIONINE ADENOSYLTRANSFERASE 2 SUBUNIT BETA"/>
    <property type="match status" value="1"/>
</dbReference>
<dbReference type="Pfam" id="PF04321">
    <property type="entry name" value="RmlD_sub_bind"/>
    <property type="match status" value="1"/>
</dbReference>
<reference evidence="8 11" key="2">
    <citation type="submission" date="2016-10" db="EMBL/GenBank/DDBJ databases">
        <title>Hydorgenophaga sp. LPB0072 isolated from gastropod.</title>
        <authorList>
            <person name="Kim E."/>
            <person name="Yi H."/>
        </authorList>
    </citation>
    <scope>NUCLEOTIDE SEQUENCE [LARGE SCALE GENOMIC DNA]</scope>
    <source>
        <strain evidence="8 11">LPB0072</strain>
    </source>
</reference>
<dbReference type="EMBL" id="CP017476">
    <property type="protein sequence ID" value="AOW12665.1"/>
    <property type="molecule type" value="Genomic_DNA"/>
</dbReference>
<dbReference type="SUPFAM" id="SSF51735">
    <property type="entry name" value="NAD(P)-binding Rossmann-fold domains"/>
    <property type="match status" value="1"/>
</dbReference>
<dbReference type="InterPro" id="IPR029903">
    <property type="entry name" value="RmlD-like-bd"/>
</dbReference>
<evidence type="ECO:0000256" key="1">
    <source>
        <dbReference type="ARBA" id="ARBA00004781"/>
    </source>
</evidence>
<evidence type="ECO:0000313" key="11">
    <source>
        <dbReference type="Proteomes" id="UP000185680"/>
    </source>
</evidence>
<dbReference type="EC" id="1.1.1.133" evidence="3 6"/>
<dbReference type="OrthoDB" id="9803892at2"/>
<dbReference type="UniPathway" id="UPA00124"/>
<dbReference type="PANTHER" id="PTHR10491">
    <property type="entry name" value="DTDP-4-DEHYDRORHAMNOSE REDUCTASE"/>
    <property type="match status" value="1"/>
</dbReference>
<evidence type="ECO:0000313" key="8">
    <source>
        <dbReference type="EMBL" id="AOW12665.1"/>
    </source>
</evidence>
<sequence length="299" mass="32584">MRMLLTGKNGQVGFELQRALTPLGDVHAVDSNDCDLADPQALRALIRRIQPHVIINPAAYTAVDKAEEQIDLAMAVNGHAPGIMGEEAARLGACVVHYSTDYVFDGSKAEPYVEDDVPAPLGTYGQSKLAGEIALQRATDRHIILRTSWVVGAHGNNFAKTVLRLAADRDRLSIVNDQHGAPTSAALLAEVTAKLIGQLQEGNTKPFPFGLYHLCASGDTTWFDYARFVLDYAEKSDRAAASVLKIKACDVTAIPSSQYPTLARRPSNSRLNTEKFRQTFGLPLPTWQEGLKPILDHIL</sequence>
<accession>A0A167H9C9</accession>
<dbReference type="STRING" id="1763535.LPB072_07200"/>
<comment type="cofactor">
    <cofactor evidence="6">
        <name>Mg(2+)</name>
        <dbReference type="ChEBI" id="CHEBI:18420"/>
    </cofactor>
    <text evidence="6">Binds 1 Mg(2+) ion per monomer.</text>
</comment>
<reference evidence="9 10" key="1">
    <citation type="submission" date="2016-02" db="EMBL/GenBank/DDBJ databases">
        <title>Draft genome sequence of Hydrogenophaga sp. LPB0072.</title>
        <authorList>
            <person name="Shin S.-K."/>
            <person name="Yi H."/>
        </authorList>
    </citation>
    <scope>NUCLEOTIDE SEQUENCE [LARGE SCALE GENOMIC DNA]</scope>
    <source>
        <strain evidence="9 10">LPB0072</strain>
    </source>
</reference>
<dbReference type="InterPro" id="IPR036291">
    <property type="entry name" value="NAD(P)-bd_dom_sf"/>
</dbReference>
<keyword evidence="6" id="KW-0560">Oxidoreductase</keyword>
<dbReference type="GO" id="GO:0019305">
    <property type="term" value="P:dTDP-rhamnose biosynthetic process"/>
    <property type="evidence" value="ECO:0007669"/>
    <property type="project" value="UniProtKB-UniPathway"/>
</dbReference>
<gene>
    <name evidence="8" type="ORF">LPB072_07200</name>
    <name evidence="9" type="ORF">LPB72_16685</name>
</gene>
<dbReference type="EMBL" id="LVWD01000030">
    <property type="protein sequence ID" value="OAD40536.1"/>
    <property type="molecule type" value="Genomic_DNA"/>
</dbReference>
<evidence type="ECO:0000256" key="2">
    <source>
        <dbReference type="ARBA" id="ARBA00010944"/>
    </source>
</evidence>
<dbReference type="Gene3D" id="3.40.50.720">
    <property type="entry name" value="NAD(P)-binding Rossmann-like Domain"/>
    <property type="match status" value="1"/>
</dbReference>
<protein>
    <recommendedName>
        <fullName evidence="4 6">dTDP-4-dehydrorhamnose reductase</fullName>
        <ecNumber evidence="3 6">1.1.1.133</ecNumber>
    </recommendedName>
</protein>
<dbReference type="GO" id="GO:0008831">
    <property type="term" value="F:dTDP-4-dehydrorhamnose reductase activity"/>
    <property type="evidence" value="ECO:0007669"/>
    <property type="project" value="UniProtKB-EC"/>
</dbReference>
<comment type="catalytic activity">
    <reaction evidence="5 6">
        <text>dTDP-beta-L-rhamnose + NADP(+) = dTDP-4-dehydro-beta-L-rhamnose + NADPH + H(+)</text>
        <dbReference type="Rhea" id="RHEA:21796"/>
        <dbReference type="ChEBI" id="CHEBI:15378"/>
        <dbReference type="ChEBI" id="CHEBI:57510"/>
        <dbReference type="ChEBI" id="CHEBI:57783"/>
        <dbReference type="ChEBI" id="CHEBI:58349"/>
        <dbReference type="ChEBI" id="CHEBI:62830"/>
        <dbReference type="EC" id="1.1.1.133"/>
    </reaction>
</comment>
<proteinExistence type="inferred from homology"/>
<evidence type="ECO:0000313" key="10">
    <source>
        <dbReference type="Proteomes" id="UP000185657"/>
    </source>
</evidence>
<dbReference type="KEGG" id="hyl:LPB072_07200"/>
<keyword evidence="6" id="KW-0521">NADP</keyword>
<dbReference type="Proteomes" id="UP000185657">
    <property type="component" value="Unassembled WGS sequence"/>
</dbReference>
<dbReference type="AlphaFoldDB" id="A0A167H9C9"/>
<dbReference type="GO" id="GO:0005829">
    <property type="term" value="C:cytosol"/>
    <property type="evidence" value="ECO:0007669"/>
    <property type="project" value="TreeGrafter"/>
</dbReference>